<feature type="domain" description="SGNH hydrolase-type esterase" evidence="2">
    <location>
        <begin position="207"/>
        <end position="401"/>
    </location>
</feature>
<feature type="chain" id="PRO_5046751311" evidence="1">
    <location>
        <begin position="22"/>
        <end position="414"/>
    </location>
</feature>
<dbReference type="InterPro" id="IPR036514">
    <property type="entry name" value="SGNH_hydro_sf"/>
</dbReference>
<comment type="caution">
    <text evidence="3">The sequence shown here is derived from an EMBL/GenBank/DDBJ whole genome shotgun (WGS) entry which is preliminary data.</text>
</comment>
<proteinExistence type="predicted"/>
<dbReference type="EMBL" id="JBHMCE010000008">
    <property type="protein sequence ID" value="MFB9530409.1"/>
    <property type="molecule type" value="Genomic_DNA"/>
</dbReference>
<dbReference type="InterPro" id="IPR053140">
    <property type="entry name" value="GDSL_Rv0518-like"/>
</dbReference>
<evidence type="ECO:0000259" key="2">
    <source>
        <dbReference type="Pfam" id="PF13472"/>
    </source>
</evidence>
<dbReference type="Pfam" id="PF13472">
    <property type="entry name" value="Lipase_GDSL_2"/>
    <property type="match status" value="1"/>
</dbReference>
<keyword evidence="3" id="KW-0378">Hydrolase</keyword>
<feature type="signal peptide" evidence="1">
    <location>
        <begin position="1"/>
        <end position="21"/>
    </location>
</feature>
<reference evidence="3 4" key="1">
    <citation type="submission" date="2024-09" db="EMBL/GenBank/DDBJ databases">
        <authorList>
            <person name="Sun Q."/>
            <person name="Mori K."/>
        </authorList>
    </citation>
    <scope>NUCLEOTIDE SEQUENCE [LARGE SCALE GENOMIC DNA]</scope>
    <source>
        <strain evidence="3 4">JCM 3323</strain>
    </source>
</reference>
<evidence type="ECO:0000313" key="3">
    <source>
        <dbReference type="EMBL" id="MFB9530409.1"/>
    </source>
</evidence>
<sequence length="414" mass="44651">MLFTKTIAALTLALTAVPAQAATAQPRWTGAWAAAVQQPSPGGLPWSSNWSEQGFERQSVRQVLRVTGSGAALRITISNRYGTAPLTVNGATIAKAAAGAAVRPGTLRAVTFSRRADAVVKAGQELVSDPIPLPVQALDRLAVTLYFRGKTGPSTFHDVSSATSYRASGDHRFDPRGTAFTDTTQSWYYLSGVDVLGGPARGAVVTFGDSVTDGTGSTPDADNRYPDQLAERLVASGTRLTVLNSGISGNRVLYDHPLFGERALARFQRDVLDKPGVRTVIVMEGINDITYRDPDVTAEQLIAGHRELIRRAHARGIRVVGGTIMPFKGNPWLYPDGTAEPYGLEQIRDQVNTWIRTSGEYDAVANFERALVSPDDPDRLRPEFNVREGQEGDWLHPNDAGLNAMAEAIDLSIL</sequence>
<gene>
    <name evidence="3" type="ORF">ACFFRN_27755</name>
</gene>
<dbReference type="Gene3D" id="3.40.50.1110">
    <property type="entry name" value="SGNH hydrolase"/>
    <property type="match status" value="1"/>
</dbReference>
<dbReference type="SUPFAM" id="SSF52266">
    <property type="entry name" value="SGNH hydrolase"/>
    <property type="match status" value="1"/>
</dbReference>
<organism evidence="3 4">
    <name type="scientific">Nonomuraea roseola</name>
    <dbReference type="NCBI Taxonomy" id="46179"/>
    <lineage>
        <taxon>Bacteria</taxon>
        <taxon>Bacillati</taxon>
        <taxon>Actinomycetota</taxon>
        <taxon>Actinomycetes</taxon>
        <taxon>Streptosporangiales</taxon>
        <taxon>Streptosporangiaceae</taxon>
        <taxon>Nonomuraea</taxon>
    </lineage>
</organism>
<accession>A0ABV5Q528</accession>
<dbReference type="PANTHER" id="PTHR43784">
    <property type="entry name" value="GDSL-LIKE LIPASE/ACYLHYDROLASE, PUTATIVE (AFU_ORTHOLOGUE AFUA_2G00820)-RELATED"/>
    <property type="match status" value="1"/>
</dbReference>
<keyword evidence="1" id="KW-0732">Signal</keyword>
<evidence type="ECO:0000256" key="1">
    <source>
        <dbReference type="SAM" id="SignalP"/>
    </source>
</evidence>
<dbReference type="Proteomes" id="UP001589646">
    <property type="component" value="Unassembled WGS sequence"/>
</dbReference>
<evidence type="ECO:0000313" key="4">
    <source>
        <dbReference type="Proteomes" id="UP001589646"/>
    </source>
</evidence>
<dbReference type="RefSeq" id="WP_346124669.1">
    <property type="nucleotide sequence ID" value="NZ_BAAAXC010000015.1"/>
</dbReference>
<dbReference type="PANTHER" id="PTHR43784:SF2">
    <property type="entry name" value="GDSL-LIKE LIPASE_ACYLHYDROLASE, PUTATIVE (AFU_ORTHOLOGUE AFUA_2G00820)-RELATED"/>
    <property type="match status" value="1"/>
</dbReference>
<dbReference type="InterPro" id="IPR013830">
    <property type="entry name" value="SGNH_hydro"/>
</dbReference>
<name>A0ABV5Q528_9ACTN</name>
<keyword evidence="4" id="KW-1185">Reference proteome</keyword>
<dbReference type="GO" id="GO:0016787">
    <property type="term" value="F:hydrolase activity"/>
    <property type="evidence" value="ECO:0007669"/>
    <property type="project" value="UniProtKB-KW"/>
</dbReference>
<dbReference type="CDD" id="cd01830">
    <property type="entry name" value="XynE_like"/>
    <property type="match status" value="1"/>
</dbReference>
<protein>
    <submittedName>
        <fullName evidence="3">SGNH/GDSL hydrolase family protein</fullName>
    </submittedName>
</protein>